<evidence type="ECO:0008006" key="4">
    <source>
        <dbReference type="Google" id="ProtNLM"/>
    </source>
</evidence>
<evidence type="ECO:0000313" key="2">
    <source>
        <dbReference type="EMBL" id="KAK7806319.1"/>
    </source>
</evidence>
<feature type="region of interest" description="Disordered" evidence="1">
    <location>
        <begin position="128"/>
        <end position="170"/>
    </location>
</feature>
<dbReference type="AlphaFoldDB" id="A0AAW0HW22"/>
<feature type="compositionally biased region" description="Polar residues" evidence="1">
    <location>
        <begin position="159"/>
        <end position="170"/>
    </location>
</feature>
<dbReference type="Proteomes" id="UP001488838">
    <property type="component" value="Unassembled WGS sequence"/>
</dbReference>
<feature type="compositionally biased region" description="Basic and acidic residues" evidence="1">
    <location>
        <begin position="128"/>
        <end position="142"/>
    </location>
</feature>
<reference evidence="2 3" key="1">
    <citation type="journal article" date="2023" name="bioRxiv">
        <title>Conserved and derived expression patterns and positive selection on dental genes reveal complex evolutionary context of ever-growing rodent molars.</title>
        <authorList>
            <person name="Calamari Z.T."/>
            <person name="Song A."/>
            <person name="Cohen E."/>
            <person name="Akter M."/>
            <person name="Roy R.D."/>
            <person name="Hallikas O."/>
            <person name="Christensen M.M."/>
            <person name="Li P."/>
            <person name="Marangoni P."/>
            <person name="Jernvall J."/>
            <person name="Klein O.D."/>
        </authorList>
    </citation>
    <scope>NUCLEOTIDE SEQUENCE [LARGE SCALE GENOMIC DNA]</scope>
    <source>
        <strain evidence="2">V071</strain>
    </source>
</reference>
<evidence type="ECO:0000313" key="3">
    <source>
        <dbReference type="Proteomes" id="UP001488838"/>
    </source>
</evidence>
<dbReference type="EMBL" id="JBBHLL010000305">
    <property type="protein sequence ID" value="KAK7806319.1"/>
    <property type="molecule type" value="Genomic_DNA"/>
</dbReference>
<comment type="caution">
    <text evidence="2">The sequence shown here is derived from an EMBL/GenBank/DDBJ whole genome shotgun (WGS) entry which is preliminary data.</text>
</comment>
<evidence type="ECO:0000256" key="1">
    <source>
        <dbReference type="SAM" id="MobiDB-lite"/>
    </source>
</evidence>
<gene>
    <name evidence="2" type="ORF">U0070_027321</name>
</gene>
<name>A0AAW0HW22_MYOGA</name>
<keyword evidence="3" id="KW-1185">Reference proteome</keyword>
<sequence>MEAQTKQSPGRVHVLPWQQVDSTTAVGLQALEESITQEKHRAQEVLEKAQTRIHDLESHLACQKEVLEDSVAREKRKVREALEAERRKTQDLENQLTQQKEIAESITFERLKMRDTLEKEKRRIQDLENRLTKQTEVWRSEMRGPSMVPADPSGPAVRQTDSNPSSAVRL</sequence>
<accession>A0AAW0HW22</accession>
<organism evidence="2 3">
    <name type="scientific">Myodes glareolus</name>
    <name type="common">Bank vole</name>
    <name type="synonym">Clethrionomys glareolus</name>
    <dbReference type="NCBI Taxonomy" id="447135"/>
    <lineage>
        <taxon>Eukaryota</taxon>
        <taxon>Metazoa</taxon>
        <taxon>Chordata</taxon>
        <taxon>Craniata</taxon>
        <taxon>Vertebrata</taxon>
        <taxon>Euteleostomi</taxon>
        <taxon>Mammalia</taxon>
        <taxon>Eutheria</taxon>
        <taxon>Euarchontoglires</taxon>
        <taxon>Glires</taxon>
        <taxon>Rodentia</taxon>
        <taxon>Myomorpha</taxon>
        <taxon>Muroidea</taxon>
        <taxon>Cricetidae</taxon>
        <taxon>Arvicolinae</taxon>
        <taxon>Myodes</taxon>
    </lineage>
</organism>
<protein>
    <recommendedName>
        <fullName evidence="4">Coiled-coil alpha-helical rod protein 1</fullName>
    </recommendedName>
</protein>
<proteinExistence type="predicted"/>